<name>A0A6C0GD58_9BACT</name>
<keyword evidence="4 5" id="KW-0472">Membrane</keyword>
<keyword evidence="3 5" id="KW-1133">Transmembrane helix</keyword>
<feature type="transmembrane region" description="Helical" evidence="5">
    <location>
        <begin position="61"/>
        <end position="82"/>
    </location>
</feature>
<dbReference type="Proteomes" id="UP000480178">
    <property type="component" value="Chromosome"/>
</dbReference>
<keyword evidence="2 5" id="KW-0812">Transmembrane</keyword>
<feature type="transmembrane region" description="Helical" evidence="5">
    <location>
        <begin position="23"/>
        <end position="41"/>
    </location>
</feature>
<evidence type="ECO:0000256" key="4">
    <source>
        <dbReference type="ARBA" id="ARBA00023136"/>
    </source>
</evidence>
<sequence>MNTIELTSTQLAIKPASVKRAKIFYWIFTTLLALLMMVGSIPDILAVPEAQALFKHLGYPVYLLPFLGVAKSLGVIAILVPGFPRLKEWAYAGFTYDLAGAMYSGIAVGDPVSAWAPLLIGMACIAGSYLFYHRLKTASK</sequence>
<reference evidence="6 7" key="1">
    <citation type="submission" date="2020-01" db="EMBL/GenBank/DDBJ databases">
        <authorList>
            <person name="Kim M.K."/>
        </authorList>
    </citation>
    <scope>NUCLEOTIDE SEQUENCE [LARGE SCALE GENOMIC DNA]</scope>
    <source>
        <strain evidence="6 7">172606-1</strain>
    </source>
</reference>
<evidence type="ECO:0000256" key="5">
    <source>
        <dbReference type="SAM" id="Phobius"/>
    </source>
</evidence>
<comment type="subcellular location">
    <subcellularLocation>
        <location evidence="1">Membrane</location>
        <topology evidence="1">Multi-pass membrane protein</topology>
    </subcellularLocation>
</comment>
<dbReference type="GO" id="GO:0016020">
    <property type="term" value="C:membrane"/>
    <property type="evidence" value="ECO:0007669"/>
    <property type="project" value="UniProtKB-SubCell"/>
</dbReference>
<dbReference type="PIRSF" id="PIRSF030066">
    <property type="entry name" value="UCP030066"/>
    <property type="match status" value="1"/>
</dbReference>
<dbReference type="KEGG" id="rhoz:GXP67_04145"/>
<evidence type="ECO:0000256" key="3">
    <source>
        <dbReference type="ARBA" id="ARBA00022989"/>
    </source>
</evidence>
<proteinExistence type="predicted"/>
<gene>
    <name evidence="6" type="ORF">GXP67_04145</name>
</gene>
<organism evidence="6 7">
    <name type="scientific">Rhodocytophaga rosea</name>
    <dbReference type="NCBI Taxonomy" id="2704465"/>
    <lineage>
        <taxon>Bacteria</taxon>
        <taxon>Pseudomonadati</taxon>
        <taxon>Bacteroidota</taxon>
        <taxon>Cytophagia</taxon>
        <taxon>Cytophagales</taxon>
        <taxon>Rhodocytophagaceae</taxon>
        <taxon>Rhodocytophaga</taxon>
    </lineage>
</organism>
<dbReference type="InterPro" id="IPR016944">
    <property type="entry name" value="UCP030066"/>
</dbReference>
<evidence type="ECO:0000313" key="7">
    <source>
        <dbReference type="Proteomes" id="UP000480178"/>
    </source>
</evidence>
<dbReference type="InterPro" id="IPR032808">
    <property type="entry name" value="DoxX"/>
</dbReference>
<dbReference type="Pfam" id="PF13564">
    <property type="entry name" value="DoxX_2"/>
    <property type="match status" value="1"/>
</dbReference>
<protein>
    <submittedName>
        <fullName evidence="6">DoxX family protein</fullName>
    </submittedName>
</protein>
<dbReference type="AlphaFoldDB" id="A0A6C0GD58"/>
<feature type="transmembrane region" description="Helical" evidence="5">
    <location>
        <begin position="114"/>
        <end position="132"/>
    </location>
</feature>
<evidence type="ECO:0000256" key="2">
    <source>
        <dbReference type="ARBA" id="ARBA00022692"/>
    </source>
</evidence>
<keyword evidence="7" id="KW-1185">Reference proteome</keyword>
<accession>A0A6C0GD58</accession>
<dbReference type="RefSeq" id="WP_162441989.1">
    <property type="nucleotide sequence ID" value="NZ_CP048222.1"/>
</dbReference>
<dbReference type="EMBL" id="CP048222">
    <property type="protein sequence ID" value="QHT65916.1"/>
    <property type="molecule type" value="Genomic_DNA"/>
</dbReference>
<feature type="transmembrane region" description="Helical" evidence="5">
    <location>
        <begin position="89"/>
        <end position="108"/>
    </location>
</feature>
<evidence type="ECO:0000313" key="6">
    <source>
        <dbReference type="EMBL" id="QHT65916.1"/>
    </source>
</evidence>
<evidence type="ECO:0000256" key="1">
    <source>
        <dbReference type="ARBA" id="ARBA00004141"/>
    </source>
</evidence>